<evidence type="ECO:0000256" key="3">
    <source>
        <dbReference type="ARBA" id="ARBA00023002"/>
    </source>
</evidence>
<evidence type="ECO:0000256" key="1">
    <source>
        <dbReference type="ARBA" id="ARBA00001962"/>
    </source>
</evidence>
<dbReference type="GO" id="GO:0004022">
    <property type="term" value="F:alcohol dehydrogenase (NAD+) activity"/>
    <property type="evidence" value="ECO:0007669"/>
    <property type="project" value="TreeGrafter"/>
</dbReference>
<dbReference type="Gene3D" id="1.20.1090.10">
    <property type="entry name" value="Dehydroquinate synthase-like - alpha domain"/>
    <property type="match status" value="1"/>
</dbReference>
<dbReference type="EMBL" id="BAET01000030">
    <property type="protein sequence ID" value="GAB56522.1"/>
    <property type="molecule type" value="Genomic_DNA"/>
</dbReference>
<dbReference type="OrthoDB" id="9815791at2"/>
<proteinExistence type="inferred from homology"/>
<dbReference type="Proteomes" id="UP000053586">
    <property type="component" value="Unassembled WGS sequence"/>
</dbReference>
<dbReference type="PANTHER" id="PTHR11496">
    <property type="entry name" value="ALCOHOL DEHYDROGENASE"/>
    <property type="match status" value="1"/>
</dbReference>
<dbReference type="InterPro" id="IPR039697">
    <property type="entry name" value="Alcohol_dehydrogenase_Fe"/>
</dbReference>
<dbReference type="FunFam" id="3.40.50.1970:FF:000003">
    <property type="entry name" value="Alcohol dehydrogenase, iron-containing"/>
    <property type="match status" value="1"/>
</dbReference>
<evidence type="ECO:0000256" key="4">
    <source>
        <dbReference type="ARBA" id="ARBA00023027"/>
    </source>
</evidence>
<keyword evidence="4" id="KW-0520">NAD</keyword>
<name>H5TDZ5_9ALTE</name>
<gene>
    <name evidence="7" type="ORF">GPUN_2407</name>
</gene>
<accession>H5TDZ5</accession>
<dbReference type="SUPFAM" id="SSF56796">
    <property type="entry name" value="Dehydroquinate synthase-like"/>
    <property type="match status" value="1"/>
</dbReference>
<keyword evidence="3" id="KW-0560">Oxidoreductase</keyword>
<evidence type="ECO:0000313" key="8">
    <source>
        <dbReference type="Proteomes" id="UP000053586"/>
    </source>
</evidence>
<evidence type="ECO:0000259" key="6">
    <source>
        <dbReference type="Pfam" id="PF25137"/>
    </source>
</evidence>
<keyword evidence="8" id="KW-1185">Reference proteome</keyword>
<dbReference type="GO" id="GO:0046872">
    <property type="term" value="F:metal ion binding"/>
    <property type="evidence" value="ECO:0007669"/>
    <property type="project" value="InterPro"/>
</dbReference>
<evidence type="ECO:0000259" key="5">
    <source>
        <dbReference type="Pfam" id="PF00465"/>
    </source>
</evidence>
<dbReference type="RefSeq" id="WP_006006752.1">
    <property type="nucleotide sequence ID" value="NZ_BAET01000030.1"/>
</dbReference>
<dbReference type="Gene3D" id="3.40.50.1970">
    <property type="match status" value="1"/>
</dbReference>
<dbReference type="InterPro" id="IPR001670">
    <property type="entry name" value="ADH_Fe/GldA"/>
</dbReference>
<feature type="domain" description="Fe-containing alcohol dehydrogenase-like C-terminal" evidence="6">
    <location>
        <begin position="187"/>
        <end position="385"/>
    </location>
</feature>
<reference evidence="7 8" key="2">
    <citation type="journal article" date="2017" name="Antonie Van Leeuwenhoek">
        <title>Rhizobium rhizosphaerae sp. nov., a novel species isolated from rice rhizosphere.</title>
        <authorList>
            <person name="Zhao J.J."/>
            <person name="Zhang J."/>
            <person name="Zhang R.J."/>
            <person name="Zhang C.W."/>
            <person name="Yin H.Q."/>
            <person name="Zhang X.X."/>
        </authorList>
    </citation>
    <scope>NUCLEOTIDE SEQUENCE [LARGE SCALE GENOMIC DNA]</scope>
    <source>
        <strain evidence="7 8">ACAM 611</strain>
    </source>
</reference>
<dbReference type="Pfam" id="PF25137">
    <property type="entry name" value="ADH_Fe_C"/>
    <property type="match status" value="1"/>
</dbReference>
<evidence type="ECO:0000313" key="7">
    <source>
        <dbReference type="EMBL" id="GAB56522.1"/>
    </source>
</evidence>
<dbReference type="InterPro" id="IPR018211">
    <property type="entry name" value="ADH_Fe_CS"/>
</dbReference>
<protein>
    <submittedName>
        <fullName evidence="7">Iron-containing alcohol dehydrogenase</fullName>
    </submittedName>
</protein>
<dbReference type="InterPro" id="IPR056798">
    <property type="entry name" value="ADH_Fe_C"/>
</dbReference>
<feature type="domain" description="Alcohol dehydrogenase iron-type/glycerol dehydrogenase GldA" evidence="5">
    <location>
        <begin position="9"/>
        <end position="175"/>
    </location>
</feature>
<comment type="caution">
    <text evidence="7">The sequence shown here is derived from an EMBL/GenBank/DDBJ whole genome shotgun (WGS) entry which is preliminary data.</text>
</comment>
<sequence length="386" mass="40740">MSTMINLPSILQIGAGAINELPAILRSLSSTRPFLITDSTMVKLGLVATISNILEQQDITLPVFSKVMPEPDEASILAAVNLVATDNYDSLIALGGGSAIDSAKAIALLASHGGSMRDYKVPFQVIQQSIPVIAIPTTAGTGSECTRVTIISDSNTSEKMLCMGPGLMPKAAIVDYELTLTAPFRITADTGIDALTHAIEAFVSKKSNLYSDQQAIAAMKLIAPNLLSACLTPSKLAAKEAMMLGASLAGIAFSNASVGLVHGMSRPLGVHFHVPHGMSNAMLLPAITQFSLSGAPEKYAQCAVHMGLISSTQHIAECHTRLTQFLTTVNTILKVPMMSEFGIVKQAYEGLLETMANQALASGSVANNPNVPNKDTIIKLYRNIYA</sequence>
<dbReference type="STRING" id="56804.BAE46_08800"/>
<evidence type="ECO:0000256" key="2">
    <source>
        <dbReference type="ARBA" id="ARBA00007358"/>
    </source>
</evidence>
<comment type="similarity">
    <text evidence="2">Belongs to the iron-containing alcohol dehydrogenase family.</text>
</comment>
<dbReference type="Pfam" id="PF00465">
    <property type="entry name" value="Fe-ADH"/>
    <property type="match status" value="1"/>
</dbReference>
<dbReference type="PROSITE" id="PS00913">
    <property type="entry name" value="ADH_IRON_1"/>
    <property type="match status" value="1"/>
</dbReference>
<dbReference type="FunFam" id="1.20.1090.10:FF:000001">
    <property type="entry name" value="Aldehyde-alcohol dehydrogenase"/>
    <property type="match status" value="1"/>
</dbReference>
<comment type="cofactor">
    <cofactor evidence="1">
        <name>Fe cation</name>
        <dbReference type="ChEBI" id="CHEBI:24875"/>
    </cofactor>
</comment>
<organism evidence="7 8">
    <name type="scientific">Glaciecola punicea ACAM 611</name>
    <dbReference type="NCBI Taxonomy" id="1121923"/>
    <lineage>
        <taxon>Bacteria</taxon>
        <taxon>Pseudomonadati</taxon>
        <taxon>Pseudomonadota</taxon>
        <taxon>Gammaproteobacteria</taxon>
        <taxon>Alteromonadales</taxon>
        <taxon>Alteromonadaceae</taxon>
        <taxon>Glaciecola</taxon>
    </lineage>
</organism>
<reference evidence="7 8" key="1">
    <citation type="journal article" date="2012" name="J. Bacteriol.">
        <title>Genome sequence of proteorhodopsin-containing sea ice bacterium Glaciecola punicea ACAM 611T.</title>
        <authorList>
            <person name="Qin Q.-L."/>
            <person name="Xie B.-B."/>
            <person name="Shu Y.-L."/>
            <person name="Rong J.-C."/>
            <person name="Zhao D.-L."/>
            <person name="Zhang X.-Y."/>
            <person name="Chen X.-L."/>
            <person name="Zhou B.-C."/>
            <person name="Zhanga Y.-Z."/>
        </authorList>
    </citation>
    <scope>NUCLEOTIDE SEQUENCE [LARGE SCALE GENOMIC DNA]</scope>
    <source>
        <strain evidence="7 8">ACAM 611</strain>
    </source>
</reference>
<dbReference type="CDD" id="cd08194">
    <property type="entry name" value="Fe-ADH-like"/>
    <property type="match status" value="1"/>
</dbReference>
<dbReference type="eggNOG" id="COG1454">
    <property type="taxonomic scope" value="Bacteria"/>
</dbReference>
<dbReference type="AlphaFoldDB" id="H5TDZ5"/>
<dbReference type="PANTHER" id="PTHR11496:SF102">
    <property type="entry name" value="ALCOHOL DEHYDROGENASE 4"/>
    <property type="match status" value="1"/>
</dbReference>